<proteinExistence type="predicted"/>
<sequence>MGDRTTVDEDKYMMRGSNINKGLVTWNPQETAVVELLGIPSGLAGCPLRCLKPEILAGA</sequence>
<evidence type="ECO:0000313" key="1">
    <source>
        <dbReference type="EMBL" id="KAK1322646.1"/>
    </source>
</evidence>
<dbReference type="AlphaFoldDB" id="A0AAV9F9N1"/>
<gene>
    <name evidence="1" type="ORF">QJS10_CPA02g01484</name>
</gene>
<protein>
    <submittedName>
        <fullName evidence="1">Uncharacterized protein</fullName>
    </submittedName>
</protein>
<keyword evidence="2" id="KW-1185">Reference proteome</keyword>
<evidence type="ECO:0000313" key="2">
    <source>
        <dbReference type="Proteomes" id="UP001180020"/>
    </source>
</evidence>
<dbReference type="Proteomes" id="UP001180020">
    <property type="component" value="Unassembled WGS sequence"/>
</dbReference>
<name>A0AAV9F9N1_ACOCL</name>
<organism evidence="1 2">
    <name type="scientific">Acorus calamus</name>
    <name type="common">Sweet flag</name>
    <dbReference type="NCBI Taxonomy" id="4465"/>
    <lineage>
        <taxon>Eukaryota</taxon>
        <taxon>Viridiplantae</taxon>
        <taxon>Streptophyta</taxon>
        <taxon>Embryophyta</taxon>
        <taxon>Tracheophyta</taxon>
        <taxon>Spermatophyta</taxon>
        <taxon>Magnoliopsida</taxon>
        <taxon>Liliopsida</taxon>
        <taxon>Acoraceae</taxon>
        <taxon>Acorus</taxon>
    </lineage>
</organism>
<dbReference type="EMBL" id="JAUJYO010000002">
    <property type="protein sequence ID" value="KAK1322646.1"/>
    <property type="molecule type" value="Genomic_DNA"/>
</dbReference>
<reference evidence="1" key="2">
    <citation type="submission" date="2023-06" db="EMBL/GenBank/DDBJ databases">
        <authorList>
            <person name="Ma L."/>
            <person name="Liu K.-W."/>
            <person name="Li Z."/>
            <person name="Hsiao Y.-Y."/>
            <person name="Qi Y."/>
            <person name="Fu T."/>
            <person name="Tang G."/>
            <person name="Zhang D."/>
            <person name="Sun W.-H."/>
            <person name="Liu D.-K."/>
            <person name="Li Y."/>
            <person name="Chen G.-Z."/>
            <person name="Liu X.-D."/>
            <person name="Liao X.-Y."/>
            <person name="Jiang Y.-T."/>
            <person name="Yu X."/>
            <person name="Hao Y."/>
            <person name="Huang J."/>
            <person name="Zhao X.-W."/>
            <person name="Ke S."/>
            <person name="Chen Y.-Y."/>
            <person name="Wu W.-L."/>
            <person name="Hsu J.-L."/>
            <person name="Lin Y.-F."/>
            <person name="Huang M.-D."/>
            <person name="Li C.-Y."/>
            <person name="Huang L."/>
            <person name="Wang Z.-W."/>
            <person name="Zhao X."/>
            <person name="Zhong W.-Y."/>
            <person name="Peng D.-H."/>
            <person name="Ahmad S."/>
            <person name="Lan S."/>
            <person name="Zhang J.-S."/>
            <person name="Tsai W.-C."/>
            <person name="Van De Peer Y."/>
            <person name="Liu Z.-J."/>
        </authorList>
    </citation>
    <scope>NUCLEOTIDE SEQUENCE</scope>
    <source>
        <strain evidence="1">CP</strain>
        <tissue evidence="1">Leaves</tissue>
    </source>
</reference>
<comment type="caution">
    <text evidence="1">The sequence shown here is derived from an EMBL/GenBank/DDBJ whole genome shotgun (WGS) entry which is preliminary data.</text>
</comment>
<reference evidence="1" key="1">
    <citation type="journal article" date="2023" name="Nat. Commun.">
        <title>Diploid and tetraploid genomes of Acorus and the evolution of monocots.</title>
        <authorList>
            <person name="Ma L."/>
            <person name="Liu K.W."/>
            <person name="Li Z."/>
            <person name="Hsiao Y.Y."/>
            <person name="Qi Y."/>
            <person name="Fu T."/>
            <person name="Tang G.D."/>
            <person name="Zhang D."/>
            <person name="Sun W.H."/>
            <person name="Liu D.K."/>
            <person name="Li Y."/>
            <person name="Chen G.Z."/>
            <person name="Liu X.D."/>
            <person name="Liao X.Y."/>
            <person name="Jiang Y.T."/>
            <person name="Yu X."/>
            <person name="Hao Y."/>
            <person name="Huang J."/>
            <person name="Zhao X.W."/>
            <person name="Ke S."/>
            <person name="Chen Y.Y."/>
            <person name="Wu W.L."/>
            <person name="Hsu J.L."/>
            <person name="Lin Y.F."/>
            <person name="Huang M.D."/>
            <person name="Li C.Y."/>
            <person name="Huang L."/>
            <person name="Wang Z.W."/>
            <person name="Zhao X."/>
            <person name="Zhong W.Y."/>
            <person name="Peng D.H."/>
            <person name="Ahmad S."/>
            <person name="Lan S."/>
            <person name="Zhang J.S."/>
            <person name="Tsai W.C."/>
            <person name="Van de Peer Y."/>
            <person name="Liu Z.J."/>
        </authorList>
    </citation>
    <scope>NUCLEOTIDE SEQUENCE</scope>
    <source>
        <strain evidence="1">CP</strain>
    </source>
</reference>
<accession>A0AAV9F9N1</accession>